<reference evidence="1" key="1">
    <citation type="submission" date="2020-10" db="EMBL/GenBank/DDBJ databases">
        <authorList>
            <person name="Gilroy R."/>
        </authorList>
    </citation>
    <scope>NUCLEOTIDE SEQUENCE</scope>
    <source>
        <strain evidence="1">ChiGjej1B1-2707</strain>
    </source>
</reference>
<dbReference type="GO" id="GO:0006355">
    <property type="term" value="P:regulation of DNA-templated transcription"/>
    <property type="evidence" value="ECO:0007669"/>
    <property type="project" value="InterPro"/>
</dbReference>
<dbReference type="EMBL" id="DVGB01000090">
    <property type="protein sequence ID" value="HIR02103.1"/>
    <property type="molecule type" value="Genomic_DNA"/>
</dbReference>
<dbReference type="Gene3D" id="1.10.1220.10">
    <property type="entry name" value="Met repressor-like"/>
    <property type="match status" value="1"/>
</dbReference>
<name>A0A9D1D3P4_9ACTN</name>
<dbReference type="NCBIfam" id="TIGR02384">
    <property type="entry name" value="RelB_DinJ"/>
    <property type="match status" value="1"/>
</dbReference>
<dbReference type="InterPro" id="IPR007337">
    <property type="entry name" value="RelB/DinJ"/>
</dbReference>
<organism evidence="1 2">
    <name type="scientific">Candidatus Aveggerthella stercoripullorum</name>
    <dbReference type="NCBI Taxonomy" id="2840688"/>
    <lineage>
        <taxon>Bacteria</taxon>
        <taxon>Bacillati</taxon>
        <taxon>Actinomycetota</taxon>
        <taxon>Coriobacteriia</taxon>
        <taxon>Eggerthellales</taxon>
        <taxon>Eggerthellaceae</taxon>
        <taxon>Eggerthellaceae incertae sedis</taxon>
        <taxon>Candidatus Aveggerthella</taxon>
    </lineage>
</organism>
<protein>
    <submittedName>
        <fullName evidence="1">Type II toxin-antitoxin system RelB/DinJ family antitoxin</fullName>
    </submittedName>
</protein>
<dbReference type="Pfam" id="PF04221">
    <property type="entry name" value="RelB"/>
    <property type="match status" value="1"/>
</dbReference>
<comment type="caution">
    <text evidence="1">The sequence shown here is derived from an EMBL/GenBank/DDBJ whole genome shotgun (WGS) entry which is preliminary data.</text>
</comment>
<dbReference type="AlphaFoldDB" id="A0A9D1D3P4"/>
<evidence type="ECO:0000313" key="2">
    <source>
        <dbReference type="Proteomes" id="UP000824261"/>
    </source>
</evidence>
<dbReference type="Proteomes" id="UP000824261">
    <property type="component" value="Unassembled WGS sequence"/>
</dbReference>
<proteinExistence type="predicted"/>
<evidence type="ECO:0000313" key="1">
    <source>
        <dbReference type="EMBL" id="HIR02103.1"/>
    </source>
</evidence>
<sequence length="93" mass="10166">MAQTAMAPISAKLRQDEKDAFQKTCEAIGTSPSNAIRMFVSAFNKRGGFPFDPSNPYGFNAETLRAMDDAVTGRNLSKPFDTVEEMLAALDED</sequence>
<gene>
    <name evidence="1" type="ORF">IAA69_07585</name>
</gene>
<accession>A0A9D1D3P4</accession>
<reference evidence="1" key="2">
    <citation type="journal article" date="2021" name="PeerJ">
        <title>Extensive microbial diversity within the chicken gut microbiome revealed by metagenomics and culture.</title>
        <authorList>
            <person name="Gilroy R."/>
            <person name="Ravi A."/>
            <person name="Getino M."/>
            <person name="Pursley I."/>
            <person name="Horton D.L."/>
            <person name="Alikhan N.F."/>
            <person name="Baker D."/>
            <person name="Gharbi K."/>
            <person name="Hall N."/>
            <person name="Watson M."/>
            <person name="Adriaenssens E.M."/>
            <person name="Foster-Nyarko E."/>
            <person name="Jarju S."/>
            <person name="Secka A."/>
            <person name="Antonio M."/>
            <person name="Oren A."/>
            <person name="Chaudhuri R.R."/>
            <person name="La Ragione R."/>
            <person name="Hildebrand F."/>
            <person name="Pallen M.J."/>
        </authorList>
    </citation>
    <scope>NUCLEOTIDE SEQUENCE</scope>
    <source>
        <strain evidence="1">ChiGjej1B1-2707</strain>
    </source>
</reference>
<dbReference type="InterPro" id="IPR013321">
    <property type="entry name" value="Arc_rbn_hlx_hlx"/>
</dbReference>